<dbReference type="EMBL" id="CM034389">
    <property type="protein sequence ID" value="KAJ0182447.1"/>
    <property type="molecule type" value="Genomic_DNA"/>
</dbReference>
<name>A0ACC1DEX6_9NEOP</name>
<keyword evidence="2" id="KW-1185">Reference proteome</keyword>
<protein>
    <submittedName>
        <fullName evidence="1">Uncharacterized protein</fullName>
    </submittedName>
</protein>
<evidence type="ECO:0000313" key="2">
    <source>
        <dbReference type="Proteomes" id="UP000824533"/>
    </source>
</evidence>
<dbReference type="Proteomes" id="UP000824533">
    <property type="component" value="Linkage Group LG03"/>
</dbReference>
<evidence type="ECO:0000313" key="1">
    <source>
        <dbReference type="EMBL" id="KAJ0182447.1"/>
    </source>
</evidence>
<comment type="caution">
    <text evidence="1">The sequence shown here is derived from an EMBL/GenBank/DDBJ whole genome shotgun (WGS) entry which is preliminary data.</text>
</comment>
<accession>A0ACC1DEX6</accession>
<proteinExistence type="predicted"/>
<organism evidence="1 2">
    <name type="scientific">Dendrolimus kikuchii</name>
    <dbReference type="NCBI Taxonomy" id="765133"/>
    <lineage>
        <taxon>Eukaryota</taxon>
        <taxon>Metazoa</taxon>
        <taxon>Ecdysozoa</taxon>
        <taxon>Arthropoda</taxon>
        <taxon>Hexapoda</taxon>
        <taxon>Insecta</taxon>
        <taxon>Pterygota</taxon>
        <taxon>Neoptera</taxon>
        <taxon>Endopterygota</taxon>
        <taxon>Lepidoptera</taxon>
        <taxon>Glossata</taxon>
        <taxon>Ditrysia</taxon>
        <taxon>Bombycoidea</taxon>
        <taxon>Lasiocampidae</taxon>
        <taxon>Dendrolimus</taxon>
    </lineage>
</organism>
<reference evidence="1 2" key="1">
    <citation type="journal article" date="2021" name="Front. Genet.">
        <title>Chromosome-Level Genome Assembly Reveals Significant Gene Expansion in the Toll and IMD Signaling Pathways of Dendrolimus kikuchii.</title>
        <authorList>
            <person name="Zhou J."/>
            <person name="Wu P."/>
            <person name="Xiong Z."/>
            <person name="Liu N."/>
            <person name="Zhao N."/>
            <person name="Ji M."/>
            <person name="Qiu Y."/>
            <person name="Yang B."/>
        </authorList>
    </citation>
    <scope>NUCLEOTIDE SEQUENCE [LARGE SCALE GENOMIC DNA]</scope>
    <source>
        <strain evidence="1">Ann1</strain>
    </source>
</reference>
<gene>
    <name evidence="1" type="ORF">K1T71_001816</name>
</gene>
<sequence>MQFIRSFFRRITNDLKQKKLIPLKILFFVHASTLFVLYPYLTIHMRELGINVEETAIMSAVTPVVSIVMPPLAGMLADKIGNFRLLLALSSVLGGVSALLLLAVPVGRITVTFPTAVELLATCDDSALRLRHMKNYPCAPLHPYTYDVNLTITTCGFLCDLPEDMSLKETDAILNTHTYDIHMQSRVDAQRLIYRHIVSSPLMQTMAPTKDQSTSRILTNDPYFNTTVSKISDRELFFPAPRLYEMECSYDSDNATCLLGDIGVFDGMQDVNEDLRFRLRISHEVQTTPVDVRSYWVKAIVNRNITKLDEDYYEIDRLSCKDSYDELLEGLSVRVVAGSQQLRRCSAACAALVPRKDICGNKQQLIELDPAFTFWAYLAVRVFIGIIGGTAFAMFEGAVIAIVREQKADYGLQRVYGSIGGMISSPLSGLLIDYASRGKGYTDFRPAFYLYAVLKVASGALMLGIDLEFKQPAQNLLEDVITVFKNIEIVALFIACFIMGTAWGYIESFLFWLLQDLGASRSLMGITITVGGIAGLPLLVLSGPIIRRLGHANVLFIGFVFYAIRLLGYSLIYNPWLCLIFEALESVTSSLSFTAAVTYAAKLSSTTTDTSVQGLLGGLYYGVGKGAGSLIGGYLMKFFGTRPTYQIFAGATFITGCIYYLLNKFYLRKRANRYDNDIYKKKPVTDIESREMSNDKQNSNKDVASKIENTKLDNLSTEKTLVTNQGDKIVSDSIDGGSDSGVDNLAFSETESTNGGKKHNDVK</sequence>